<dbReference type="EMBL" id="OZ019897">
    <property type="protein sequence ID" value="CAK9225362.1"/>
    <property type="molecule type" value="Genomic_DNA"/>
</dbReference>
<evidence type="ECO:0000313" key="3">
    <source>
        <dbReference type="Proteomes" id="UP001497512"/>
    </source>
</evidence>
<reference evidence="2" key="1">
    <citation type="submission" date="2024-02" db="EMBL/GenBank/DDBJ databases">
        <authorList>
            <consortium name="ELIXIR-Norway"/>
            <consortium name="Elixir Norway"/>
        </authorList>
    </citation>
    <scope>NUCLEOTIDE SEQUENCE</scope>
</reference>
<feature type="compositionally biased region" description="Polar residues" evidence="1">
    <location>
        <begin position="155"/>
        <end position="164"/>
    </location>
</feature>
<dbReference type="PANTHER" id="PTHR14000:SF17">
    <property type="entry name" value="MYB-LIKE DOMAIN-CONTAINING PROTEIN"/>
    <property type="match status" value="1"/>
</dbReference>
<name>A0ABP0ULT8_9BRYO</name>
<accession>A0ABP0ULT8</accession>
<dbReference type="InterPro" id="IPR001005">
    <property type="entry name" value="SANT/Myb"/>
</dbReference>
<keyword evidence="3" id="KW-1185">Reference proteome</keyword>
<evidence type="ECO:0000256" key="1">
    <source>
        <dbReference type="SAM" id="MobiDB-lite"/>
    </source>
</evidence>
<gene>
    <name evidence="2" type="ORF">CSSPTR1EN2_LOCUS17476</name>
</gene>
<dbReference type="Proteomes" id="UP001497512">
    <property type="component" value="Chromosome 5"/>
</dbReference>
<evidence type="ECO:0000313" key="2">
    <source>
        <dbReference type="EMBL" id="CAK9225362.1"/>
    </source>
</evidence>
<protein>
    <recommendedName>
        <fullName evidence="4">Myb-like domain-containing protein</fullName>
    </recommendedName>
</protein>
<evidence type="ECO:0008006" key="4">
    <source>
        <dbReference type="Google" id="ProtNLM"/>
    </source>
</evidence>
<sequence>MITRAASVKQLRSSVAKSPPKRAPLNEINLQEERTPARKVRGKKKEETTEVAVAAEIVQPGGPGARTSSSEFEGWTMEQYADLQKAYAMVRPGPNFWQEVARQVSGKTAKECFDKIYAAYPTPPAPQPRARRTRIRNSPLILSSLSPKPAAGAKKTTTGRSSSVGRKRNIRLQARRNVRELLRQQQTADRGYEGDSFAELENLNNGSSNQTSVDDAKEGAALLLHHHHKSLRSTFPFALPHHNNTLHEISTHGGGGDTTTASSISSPEVLKKLKDQWQHDKYLDIIHVRQKFCKRKKKGEPTTVVPPQSHMYLNSFQTAKVAVMEGAKDILRSVKLLEEDGVQPNACNSFSDQEEDQGYHTEFSGEE</sequence>
<dbReference type="CDD" id="cd00167">
    <property type="entry name" value="SANT"/>
    <property type="match status" value="1"/>
</dbReference>
<organism evidence="2 3">
    <name type="scientific">Sphagnum troendelagicum</name>
    <dbReference type="NCBI Taxonomy" id="128251"/>
    <lineage>
        <taxon>Eukaryota</taxon>
        <taxon>Viridiplantae</taxon>
        <taxon>Streptophyta</taxon>
        <taxon>Embryophyta</taxon>
        <taxon>Bryophyta</taxon>
        <taxon>Sphagnophytina</taxon>
        <taxon>Sphagnopsida</taxon>
        <taxon>Sphagnales</taxon>
        <taxon>Sphagnaceae</taxon>
        <taxon>Sphagnum</taxon>
    </lineage>
</organism>
<proteinExistence type="predicted"/>
<feature type="region of interest" description="Disordered" evidence="1">
    <location>
        <begin position="1"/>
        <end position="50"/>
    </location>
</feature>
<dbReference type="Gene3D" id="1.10.10.60">
    <property type="entry name" value="Homeodomain-like"/>
    <property type="match status" value="1"/>
</dbReference>
<dbReference type="PANTHER" id="PTHR14000">
    <property type="entry name" value="FINGER CCCH DOMAIN PROTEIN, PUTATIVE (DUF3755)-RELATED"/>
    <property type="match status" value="1"/>
</dbReference>
<feature type="region of interest" description="Disordered" evidence="1">
    <location>
        <begin position="343"/>
        <end position="367"/>
    </location>
</feature>
<feature type="region of interest" description="Disordered" evidence="1">
    <location>
        <begin position="142"/>
        <end position="168"/>
    </location>
</feature>